<dbReference type="Pfam" id="PF13091">
    <property type="entry name" value="PLDc_2"/>
    <property type="match status" value="2"/>
</dbReference>
<dbReference type="Gene3D" id="3.30.870.10">
    <property type="entry name" value="Endonuclease Chain A"/>
    <property type="match status" value="2"/>
</dbReference>
<dbReference type="GO" id="GO:0032049">
    <property type="term" value="P:cardiolipin biosynthetic process"/>
    <property type="evidence" value="ECO:0007669"/>
    <property type="project" value="UniProtKB-ARBA"/>
</dbReference>
<dbReference type="Proteomes" id="UP000264002">
    <property type="component" value="Unassembled WGS sequence"/>
</dbReference>
<dbReference type="PANTHER" id="PTHR21248">
    <property type="entry name" value="CARDIOLIPIN SYNTHASE"/>
    <property type="match status" value="1"/>
</dbReference>
<keyword evidence="1" id="KW-0472">Membrane</keyword>
<keyword evidence="1" id="KW-0812">Transmembrane</keyword>
<protein>
    <submittedName>
        <fullName evidence="3">Phospholipase D family protein</fullName>
    </submittedName>
</protein>
<evidence type="ECO:0000313" key="3">
    <source>
        <dbReference type="EMBL" id="RFU95431.1"/>
    </source>
</evidence>
<name>A0A372MI24_9SPIR</name>
<reference evidence="4" key="1">
    <citation type="submission" date="2018-08" db="EMBL/GenBank/DDBJ databases">
        <authorList>
            <person name="Grouzdev D.S."/>
            <person name="Krutkina M.S."/>
        </authorList>
    </citation>
    <scope>NUCLEOTIDE SEQUENCE [LARGE SCALE GENOMIC DNA]</scope>
    <source>
        <strain evidence="4">4-11</strain>
    </source>
</reference>
<organism evidence="3 4">
    <name type="scientific">Sphaerochaeta halotolerans</name>
    <dbReference type="NCBI Taxonomy" id="2293840"/>
    <lineage>
        <taxon>Bacteria</taxon>
        <taxon>Pseudomonadati</taxon>
        <taxon>Spirochaetota</taxon>
        <taxon>Spirochaetia</taxon>
        <taxon>Spirochaetales</taxon>
        <taxon>Sphaerochaetaceae</taxon>
        <taxon>Sphaerochaeta</taxon>
    </lineage>
</organism>
<gene>
    <name evidence="3" type="ORF">DYP60_05295</name>
</gene>
<evidence type="ECO:0000313" key="4">
    <source>
        <dbReference type="Proteomes" id="UP000264002"/>
    </source>
</evidence>
<dbReference type="PANTHER" id="PTHR21248:SF12">
    <property type="entry name" value="CARDIOLIPIN SYNTHASE C"/>
    <property type="match status" value="1"/>
</dbReference>
<dbReference type="SMART" id="SM00155">
    <property type="entry name" value="PLDc"/>
    <property type="match status" value="2"/>
</dbReference>
<dbReference type="CDD" id="cd09111">
    <property type="entry name" value="PLDc_ymdC_like_1"/>
    <property type="match status" value="1"/>
</dbReference>
<accession>A0A372MI24</accession>
<proteinExistence type="predicted"/>
<keyword evidence="4" id="KW-1185">Reference proteome</keyword>
<feature type="domain" description="PLD phosphodiesterase" evidence="2">
    <location>
        <begin position="148"/>
        <end position="175"/>
    </location>
</feature>
<dbReference type="InterPro" id="IPR001736">
    <property type="entry name" value="PLipase_D/transphosphatidylase"/>
</dbReference>
<dbReference type="SUPFAM" id="SSF56024">
    <property type="entry name" value="Phospholipase D/nuclease"/>
    <property type="match status" value="2"/>
</dbReference>
<sequence>MRRVSKFLRKVILCYLVYALVGGILMFAISPQVSEDLHESSQPLHGNDGAALLNDRLKSFDARIHLLQDATDYIDIAYYTIYPGEAADIFFGEVLSAADRGVHVRILLDGIFHNLRFSLRSVFHALTHHQNIELRYWEPFNPFKPWTWQHRLHDKMLLVDGRYGILGGRNIGDQYYFDNEQYKPVFDMDVLIRGDADVSTSGLHAARSYFETLWHAPYAELQEPSRITERKVVDATNTYMEAASKYETSSDLPACVPVAMIHMVHNPLDRGSKDPAVLYAMRDYSNSAKERIVLQSPYIIINGAMRKHAEFTGEAERIFLTNSEAVSPNYLAIAGYLNNRKRLLRSSDIFEYQGPGSLHGKTILIDGTTVGIGTFNMDPRSSFLSTETMVFMESERLASQLEEMLECYMEASLPPPESQKVPFIKRLTILLVRLIVAPFHYML</sequence>
<dbReference type="AlphaFoldDB" id="A0A372MI24"/>
<comment type="caution">
    <text evidence="3">The sequence shown here is derived from an EMBL/GenBank/DDBJ whole genome shotgun (WGS) entry which is preliminary data.</text>
</comment>
<feature type="transmembrane region" description="Helical" evidence="1">
    <location>
        <begin position="12"/>
        <end position="30"/>
    </location>
</feature>
<dbReference type="InterPro" id="IPR025202">
    <property type="entry name" value="PLD-like_dom"/>
</dbReference>
<reference evidence="3 4" key="2">
    <citation type="submission" date="2018-09" db="EMBL/GenBank/DDBJ databases">
        <title>Genome of Sphaerochaeta halotolerans strain 4-11.</title>
        <authorList>
            <person name="Nazina T.N."/>
            <person name="Sokolova D.S."/>
        </authorList>
    </citation>
    <scope>NUCLEOTIDE SEQUENCE [LARGE SCALE GENOMIC DNA]</scope>
    <source>
        <strain evidence="3 4">4-11</strain>
    </source>
</reference>
<dbReference type="PROSITE" id="PS50035">
    <property type="entry name" value="PLD"/>
    <property type="match status" value="2"/>
</dbReference>
<evidence type="ECO:0000259" key="2">
    <source>
        <dbReference type="PROSITE" id="PS50035"/>
    </source>
</evidence>
<keyword evidence="1" id="KW-1133">Transmembrane helix</keyword>
<dbReference type="GO" id="GO:0030572">
    <property type="term" value="F:phosphatidyltransferase activity"/>
    <property type="evidence" value="ECO:0007669"/>
    <property type="project" value="UniProtKB-ARBA"/>
</dbReference>
<feature type="domain" description="PLD phosphodiesterase" evidence="2">
    <location>
        <begin position="354"/>
        <end position="381"/>
    </location>
</feature>
<evidence type="ECO:0000256" key="1">
    <source>
        <dbReference type="SAM" id="Phobius"/>
    </source>
</evidence>
<dbReference type="EMBL" id="QUWK01000004">
    <property type="protein sequence ID" value="RFU95431.1"/>
    <property type="molecule type" value="Genomic_DNA"/>
</dbReference>